<dbReference type="PROSITE" id="PS51155">
    <property type="entry name" value="CHIT_BIND_RR_2"/>
    <property type="match status" value="1"/>
</dbReference>
<evidence type="ECO:0000313" key="6">
    <source>
        <dbReference type="EMBL" id="FAA00529.1"/>
    </source>
</evidence>
<reference evidence="6" key="2">
    <citation type="journal article" date="2008" name="Insect Biochem. Mol. Biol.">
        <title>Genome-wide identification of cuticular protein genes in the silkworm, Bombyx mori.</title>
        <authorList>
            <person name="Futahashi R."/>
            <person name="Okamoto S."/>
            <person name="Kawasaki H."/>
            <person name="Zhong Y."/>
            <person name="Iwanaga M."/>
            <person name="Mita K."/>
            <person name="Fujiwara H."/>
        </authorList>
    </citation>
    <scope>NUCLEOTIDE SEQUENCE</scope>
</reference>
<evidence type="ECO:0000256" key="1">
    <source>
        <dbReference type="ARBA" id="ARBA00022460"/>
    </source>
</evidence>
<dbReference type="GO" id="GO:0062129">
    <property type="term" value="C:chitin-based extracellular matrix"/>
    <property type="evidence" value="ECO:0007669"/>
    <property type="project" value="TreeGrafter"/>
</dbReference>
<protein>
    <submittedName>
        <fullName evidence="6">Putative cuticle protein</fullName>
    </submittedName>
</protein>
<keyword evidence="2 5" id="KW-0732">Signal</keyword>
<dbReference type="CTD" id="100379440"/>
<dbReference type="OMA" id="DHIPQEY"/>
<evidence type="ECO:0000256" key="2">
    <source>
        <dbReference type="ARBA" id="ARBA00022729"/>
    </source>
</evidence>
<feature type="region of interest" description="Disordered" evidence="4">
    <location>
        <begin position="103"/>
        <end position="125"/>
    </location>
</feature>
<evidence type="ECO:0000256" key="3">
    <source>
        <dbReference type="PROSITE-ProRule" id="PRU00497"/>
    </source>
</evidence>
<dbReference type="InterPro" id="IPR050468">
    <property type="entry name" value="Cuticle_Struct_Prot"/>
</dbReference>
<dbReference type="PRINTS" id="PR00947">
    <property type="entry name" value="CUTICLE"/>
</dbReference>
<reference evidence="7" key="3">
    <citation type="submission" date="2022-06" db="UniProtKB">
        <authorList>
            <consortium name="EnsemblMetazoa"/>
        </authorList>
    </citation>
    <scope>IDENTIFICATION</scope>
    <source>
        <strain evidence="7">p50T (Dazao)</strain>
    </source>
</reference>
<dbReference type="PANTHER" id="PTHR10380:SF218">
    <property type="entry name" value="ADULT CUTICLE PROTEIN 65AA-RELATED"/>
    <property type="match status" value="1"/>
</dbReference>
<reference evidence="8" key="1">
    <citation type="journal article" date="2008" name="Insect Biochem. Mol. Biol.">
        <title>The genome of a lepidopteran model insect, the silkworm Bombyx mori.</title>
        <authorList>
            <consortium name="International Silkworm Genome Consortium"/>
        </authorList>
    </citation>
    <scope>NUCLEOTIDE SEQUENCE [LARGE SCALE GENOMIC DNA]</scope>
    <source>
        <strain evidence="8">p50T</strain>
    </source>
</reference>
<evidence type="ECO:0000256" key="4">
    <source>
        <dbReference type="SAM" id="MobiDB-lite"/>
    </source>
</evidence>
<feature type="chain" id="PRO_5010827397" evidence="5">
    <location>
        <begin position="27"/>
        <end position="125"/>
    </location>
</feature>
<dbReference type="InParanoid" id="C0H6L8"/>
<evidence type="ECO:0000313" key="7">
    <source>
        <dbReference type="EnsemblMetazoa" id="NP_001166723.1"/>
    </source>
</evidence>
<dbReference type="GO" id="GO:0008010">
    <property type="term" value="F:structural constituent of chitin-based larval cuticle"/>
    <property type="evidence" value="ECO:0007669"/>
    <property type="project" value="TreeGrafter"/>
</dbReference>
<dbReference type="AlphaFoldDB" id="C0H6L8"/>
<dbReference type="InterPro" id="IPR000618">
    <property type="entry name" value="Insect_cuticle"/>
</dbReference>
<gene>
    <name evidence="6" type="primary">BmorCPR27</name>
    <name evidence="7" type="synonym">100379440</name>
</gene>
<dbReference type="PANTHER" id="PTHR10380">
    <property type="entry name" value="CUTICLE PROTEIN"/>
    <property type="match status" value="1"/>
</dbReference>
<evidence type="ECO:0000313" key="8">
    <source>
        <dbReference type="Proteomes" id="UP000005204"/>
    </source>
</evidence>
<dbReference type="Proteomes" id="UP000005204">
    <property type="component" value="Unassembled WGS sequence"/>
</dbReference>
<evidence type="ECO:0000256" key="5">
    <source>
        <dbReference type="SAM" id="SignalP"/>
    </source>
</evidence>
<dbReference type="EMBL" id="BR000528">
    <property type="protein sequence ID" value="FAA00529.1"/>
    <property type="molecule type" value="mRNA"/>
</dbReference>
<dbReference type="RefSeq" id="NP_001166723.1">
    <property type="nucleotide sequence ID" value="NM_001173252.1"/>
</dbReference>
<feature type="signal peptide" evidence="5">
    <location>
        <begin position="1"/>
        <end position="26"/>
    </location>
</feature>
<dbReference type="PaxDb" id="7091-BGIBMGA000342-TA"/>
<accession>C0H6L8</accession>
<dbReference type="InterPro" id="IPR031311">
    <property type="entry name" value="CHIT_BIND_RR_consensus"/>
</dbReference>
<dbReference type="EnsemblMetazoa" id="NM_001173252.1">
    <property type="protein sequence ID" value="NP_001166723.1"/>
    <property type="gene ID" value="GeneID_100379440"/>
</dbReference>
<organism evidence="6">
    <name type="scientific">Bombyx mori</name>
    <name type="common">Silk moth</name>
    <dbReference type="NCBI Taxonomy" id="7091"/>
    <lineage>
        <taxon>Eukaryota</taxon>
        <taxon>Metazoa</taxon>
        <taxon>Ecdysozoa</taxon>
        <taxon>Arthropoda</taxon>
        <taxon>Hexapoda</taxon>
        <taxon>Insecta</taxon>
        <taxon>Pterygota</taxon>
        <taxon>Neoptera</taxon>
        <taxon>Endopterygota</taxon>
        <taxon>Lepidoptera</taxon>
        <taxon>Glossata</taxon>
        <taxon>Ditrysia</taxon>
        <taxon>Bombycoidea</taxon>
        <taxon>Bombycidae</taxon>
        <taxon>Bombycinae</taxon>
        <taxon>Bombyx</taxon>
    </lineage>
</organism>
<dbReference type="GeneID" id="100379440"/>
<keyword evidence="8" id="KW-1185">Reference proteome</keyword>
<sequence length="125" mass="13437">MKFTHAIVKEPSFKLLALCLVGIVATAPPPREVQILKYENVNSGRGSYKFGFGQSDGTRFEQEGALKNEGQEHESLSVRGQFSWVGPDGVTYTVTYVADEDGYQPEIEQGPGGALPSSILSSLAG</sequence>
<dbReference type="Pfam" id="PF00379">
    <property type="entry name" value="Chitin_bind_4"/>
    <property type="match status" value="1"/>
</dbReference>
<keyword evidence="1 3" id="KW-0193">Cuticle</keyword>
<name>C0H6L8_BOMMO</name>
<dbReference type="eggNOG" id="ENOG502ST8A">
    <property type="taxonomic scope" value="Eukaryota"/>
</dbReference>
<proteinExistence type="evidence at transcript level"/>
<dbReference type="OrthoDB" id="6629557at2759"/>
<dbReference type="HOGENOM" id="CLU_065450_7_3_1"/>
<dbReference type="KEGG" id="bmor:100379440"/>
<dbReference type="STRING" id="7091.C0H6L8"/>
<dbReference type="FunCoup" id="C0H6L8">
    <property type="interactions" value="23"/>
</dbReference>
<dbReference type="PROSITE" id="PS00233">
    <property type="entry name" value="CHIT_BIND_RR_1"/>
    <property type="match status" value="1"/>
</dbReference>